<evidence type="ECO:0000313" key="2">
    <source>
        <dbReference type="EMBL" id="NOV50748.1"/>
    </source>
</evidence>
<feature type="signal peptide" evidence="1">
    <location>
        <begin position="1"/>
        <end position="22"/>
    </location>
</feature>
<sequence>MKTVMKILVVLTLFVIIKDLRPSQIVQHIIPPIHEVEEVVPAGVEVMEMMKMKEMKSYVAVAKNLLENKL</sequence>
<feature type="chain" id="PRO_5026825717" evidence="1">
    <location>
        <begin position="23"/>
        <end position="70"/>
    </location>
</feature>
<name>A0A6M2E0A0_XENCH</name>
<keyword evidence="1" id="KW-0732">Signal</keyword>
<protein>
    <submittedName>
        <fullName evidence="2">Putative secreted protein</fullName>
    </submittedName>
</protein>
<organism evidence="2">
    <name type="scientific">Xenopsylla cheopis</name>
    <name type="common">Oriental rat flea</name>
    <name type="synonym">Pulex cheopis</name>
    <dbReference type="NCBI Taxonomy" id="163159"/>
    <lineage>
        <taxon>Eukaryota</taxon>
        <taxon>Metazoa</taxon>
        <taxon>Ecdysozoa</taxon>
        <taxon>Arthropoda</taxon>
        <taxon>Hexapoda</taxon>
        <taxon>Insecta</taxon>
        <taxon>Pterygota</taxon>
        <taxon>Neoptera</taxon>
        <taxon>Endopterygota</taxon>
        <taxon>Siphonaptera</taxon>
        <taxon>Pulicidae</taxon>
        <taxon>Xenopsyllinae</taxon>
        <taxon>Xenopsylla</taxon>
    </lineage>
</organism>
<accession>A0A6M2E0A0</accession>
<dbReference type="AlphaFoldDB" id="A0A6M2E0A0"/>
<dbReference type="EMBL" id="GIIL01007022">
    <property type="protein sequence ID" value="NOV50748.1"/>
    <property type="molecule type" value="Transcribed_RNA"/>
</dbReference>
<evidence type="ECO:0000256" key="1">
    <source>
        <dbReference type="SAM" id="SignalP"/>
    </source>
</evidence>
<reference evidence="2" key="1">
    <citation type="submission" date="2020-03" db="EMBL/GenBank/DDBJ databases">
        <title>Transcriptomic Profiling of the Digestive Tract of the Rat Flea, Xenopsylla cheopis, Following Blood Feeding and Infection with Yersinia pestis.</title>
        <authorList>
            <person name="Bland D.M."/>
            <person name="Martens C.A."/>
            <person name="Virtaneva K."/>
            <person name="Kanakabandi K."/>
            <person name="Long D."/>
            <person name="Rosenke R."/>
            <person name="Saturday G.A."/>
            <person name="Hoyt F.H."/>
            <person name="Bruno D.P."/>
            <person name="Ribeiro J.M.C."/>
            <person name="Hinnebusch J."/>
        </authorList>
    </citation>
    <scope>NUCLEOTIDE SEQUENCE</scope>
</reference>
<proteinExistence type="predicted"/>